<dbReference type="InterPro" id="IPR019974">
    <property type="entry name" value="XPG_CS"/>
</dbReference>
<dbReference type="SUPFAM" id="SSF88723">
    <property type="entry name" value="PIN domain-like"/>
    <property type="match status" value="1"/>
</dbReference>
<evidence type="ECO:0000256" key="9">
    <source>
        <dbReference type="ARBA" id="ARBA00022801"/>
    </source>
</evidence>
<dbReference type="Pfam" id="PF00752">
    <property type="entry name" value="XPG_N"/>
    <property type="match status" value="1"/>
</dbReference>
<evidence type="ECO:0008006" key="18">
    <source>
        <dbReference type="Google" id="ProtNLM"/>
    </source>
</evidence>
<sequence length="1169" mass="132666">MGVTGLWRLLEPAGKPVPVETLENKVIAVDISIWLHQMVKGYQDTKGAPLPNAHLIGLFQRVCKLLYFRIKPVFVFDGGFPDLKKETIAKRQHNKLKYNSESERLKRELALLLSKKTAISSLLGKDISPKKGGTSNESNDDDLFKLPALPEQKEESESESDDEDTSSGSIVDLHSVDIESDKFKNLPVKEKYDLLIELKETRKMNSWGRIHELPKKSDNFSDFQLQRLLKRRKVQECLEETEKEMGDGGMSIVELESLLNEEGIDTKIESLPTRRIASDKTTRFLLISDVKQALENAKKKEVDNNPSISENTEEKSENKQKNTELEDDLEKAIKMSLECVDDHDKSNYTSKTDDSWTSVMTDSDYTEGTDSEDEHGFQYSDISSAKAYIMQYSDFTHKAIDTIVSTKNTVKPKTVQSKLDEILDELRKEKSIIMDKIELSSDDESKIKEHNVLEIDTINDSRLEFINANEVLDTSATQSSVIFVENSAQDVLLLDSSMENSCEENIVCTNLKDLNGCNSQQLCDKVSLNQDVINQKALELENHKENQLNEEIKSESESSDDDFVDVPDVQNESQKSIVQLTLNMNEPCEEEDDIFADVFMKADDTSISEIITCKPKSSEQVCNDGDNISKTGSKDAIGYTDSADDNKIDKEEDKLHLMRPSTSKIDSLKCEIGKNDSIEIRSLHIGVTKKNIEDPITDQNNVIKSKISNIEEPVANNDVIKTKVNSIEEPGKNIISVEKLNEMAEIVAHEEQELIQEKGRLDRIGRNITEEMTKDAQELLQIFGIPYIVAPMEAEAQCAFLESVNLTDGTITDDSDIWLFGGKTVYKNFFNQRKHVLQFLSERIEKSFNLTREQLVLLALLVGSDYTTGVDGIGPVTAMEILASFPFNKKQFLNETSKQGRYQQVITGLQEFKKWVKAGKRTDNTNLKKKLRNVSLTEDFPSVRVVQAYMEPNVEKSEEKFTWGELDITILRDYTKAKFGWSQNKLDEIINPVLKRLQERRSQKTVHDYFKRKVEFQSLEEQMSKRVKAAVHKMGPEKDSSELVPIDNEEPIPSKKKKVGLKRVTKSTNKSVVLPGPSKISDEIHLPNVTVVSSIMDSTTGSDIVIPKTQRFQEIIPQREKDKQCLLQNKMKAIEVFRKTKIDRKKRATKRKAIIPKEKAELSESSDCD</sequence>
<dbReference type="InterPro" id="IPR006086">
    <property type="entry name" value="XPG-I_dom"/>
</dbReference>
<dbReference type="Gene3D" id="1.10.150.20">
    <property type="entry name" value="5' to 3' exonuclease, C-terminal subdomain"/>
    <property type="match status" value="1"/>
</dbReference>
<protein>
    <recommendedName>
        <fullName evidence="18">DNA repair protein complementing XP-G cells</fullName>
    </recommendedName>
</protein>
<dbReference type="CDD" id="cd09868">
    <property type="entry name" value="PIN_XPG_RAD2"/>
    <property type="match status" value="2"/>
</dbReference>
<evidence type="ECO:0000259" key="15">
    <source>
        <dbReference type="SMART" id="SM00485"/>
    </source>
</evidence>
<keyword evidence="7" id="KW-0255">Endonuclease</keyword>
<dbReference type="SUPFAM" id="SSF47807">
    <property type="entry name" value="5' to 3' exonuclease, C-terminal subdomain"/>
    <property type="match status" value="1"/>
</dbReference>
<comment type="similarity">
    <text evidence="3">Belongs to the XPG/RAD2 endonuclease family. XPG subfamily.</text>
</comment>
<evidence type="ECO:0000256" key="7">
    <source>
        <dbReference type="ARBA" id="ARBA00022759"/>
    </source>
</evidence>
<keyword evidence="12" id="KW-0539">Nucleus</keyword>
<feature type="region of interest" description="Disordered" evidence="13">
    <location>
        <begin position="1145"/>
        <end position="1169"/>
    </location>
</feature>
<dbReference type="PROSITE" id="PS00841">
    <property type="entry name" value="XPG_1"/>
    <property type="match status" value="1"/>
</dbReference>
<feature type="compositionally biased region" description="Basic residues" evidence="13">
    <location>
        <begin position="1145"/>
        <end position="1154"/>
    </location>
</feature>
<keyword evidence="5" id="KW-0540">Nuclease</keyword>
<comment type="subcellular location">
    <subcellularLocation>
        <location evidence="2">Nucleus</location>
    </subcellularLocation>
</comment>
<evidence type="ECO:0000256" key="4">
    <source>
        <dbReference type="ARBA" id="ARBA00022553"/>
    </source>
</evidence>
<evidence type="ECO:0000256" key="8">
    <source>
        <dbReference type="ARBA" id="ARBA00022763"/>
    </source>
</evidence>
<dbReference type="PANTHER" id="PTHR16171">
    <property type="entry name" value="DNA REPAIR PROTEIN COMPLEMENTING XP-G CELLS-RELATED"/>
    <property type="match status" value="1"/>
</dbReference>
<evidence type="ECO:0000256" key="2">
    <source>
        <dbReference type="ARBA" id="ARBA00004123"/>
    </source>
</evidence>
<keyword evidence="17" id="KW-1185">Reference proteome</keyword>
<feature type="compositionally biased region" description="Basic and acidic residues" evidence="13">
    <location>
        <begin position="312"/>
        <end position="324"/>
    </location>
</feature>
<feature type="compositionally biased region" description="Acidic residues" evidence="13">
    <location>
        <begin position="154"/>
        <end position="165"/>
    </location>
</feature>
<evidence type="ECO:0000256" key="5">
    <source>
        <dbReference type="ARBA" id="ARBA00022722"/>
    </source>
</evidence>
<keyword evidence="10" id="KW-0460">Magnesium</keyword>
<feature type="domain" description="XPG N-terminal" evidence="15">
    <location>
        <begin position="1"/>
        <end position="98"/>
    </location>
</feature>
<keyword evidence="4" id="KW-0597">Phosphoprotein</keyword>
<evidence type="ECO:0000313" key="17">
    <source>
        <dbReference type="Proteomes" id="UP001153292"/>
    </source>
</evidence>
<comment type="cofactor">
    <cofactor evidence="1">
        <name>Mg(2+)</name>
        <dbReference type="ChEBI" id="CHEBI:18420"/>
    </cofactor>
</comment>
<dbReference type="CDD" id="cd09904">
    <property type="entry name" value="H3TH_XPG"/>
    <property type="match status" value="1"/>
</dbReference>
<accession>A0ABN8B906</accession>
<organism evidence="16 17">
    <name type="scientific">Chilo suppressalis</name>
    <name type="common">Asiatic rice borer moth</name>
    <dbReference type="NCBI Taxonomy" id="168631"/>
    <lineage>
        <taxon>Eukaryota</taxon>
        <taxon>Metazoa</taxon>
        <taxon>Ecdysozoa</taxon>
        <taxon>Arthropoda</taxon>
        <taxon>Hexapoda</taxon>
        <taxon>Insecta</taxon>
        <taxon>Pterygota</taxon>
        <taxon>Neoptera</taxon>
        <taxon>Endopterygota</taxon>
        <taxon>Lepidoptera</taxon>
        <taxon>Glossata</taxon>
        <taxon>Ditrysia</taxon>
        <taxon>Pyraloidea</taxon>
        <taxon>Crambidae</taxon>
        <taxon>Crambinae</taxon>
        <taxon>Chilo</taxon>
    </lineage>
</organism>
<dbReference type="InterPro" id="IPR001044">
    <property type="entry name" value="XPG/Rad2_eukaryotes"/>
</dbReference>
<evidence type="ECO:0000256" key="13">
    <source>
        <dbReference type="SAM" id="MobiDB-lite"/>
    </source>
</evidence>
<proteinExistence type="inferred from homology"/>
<dbReference type="InterPro" id="IPR008918">
    <property type="entry name" value="HhH2"/>
</dbReference>
<feature type="region of interest" description="Disordered" evidence="13">
    <location>
        <begin position="1032"/>
        <end position="1051"/>
    </location>
</feature>
<reference evidence="16" key="1">
    <citation type="submission" date="2021-12" db="EMBL/GenBank/DDBJ databases">
        <authorList>
            <person name="King R."/>
        </authorList>
    </citation>
    <scope>NUCLEOTIDE SEQUENCE</scope>
</reference>
<feature type="region of interest" description="Disordered" evidence="13">
    <location>
        <begin position="297"/>
        <end position="325"/>
    </location>
</feature>
<dbReference type="PRINTS" id="PR00853">
    <property type="entry name" value="XPGRADSUPER"/>
</dbReference>
<evidence type="ECO:0000256" key="1">
    <source>
        <dbReference type="ARBA" id="ARBA00001946"/>
    </source>
</evidence>
<dbReference type="SMART" id="SM00485">
    <property type="entry name" value="XPGN"/>
    <property type="match status" value="1"/>
</dbReference>
<evidence type="ECO:0000256" key="12">
    <source>
        <dbReference type="ARBA" id="ARBA00023242"/>
    </source>
</evidence>
<feature type="domain" description="XPG-I" evidence="14">
    <location>
        <begin position="781"/>
        <end position="850"/>
    </location>
</feature>
<dbReference type="PANTHER" id="PTHR16171:SF7">
    <property type="entry name" value="DNA REPAIR PROTEIN RAD2"/>
    <property type="match status" value="1"/>
</dbReference>
<gene>
    <name evidence="16" type="ORF">CHILSU_LOCUS8376</name>
</gene>
<feature type="region of interest" description="Disordered" evidence="13">
    <location>
        <begin position="150"/>
        <end position="171"/>
    </location>
</feature>
<keyword evidence="8" id="KW-0227">DNA damage</keyword>
<feature type="compositionally biased region" description="Basic and acidic residues" evidence="13">
    <location>
        <begin position="544"/>
        <end position="556"/>
    </location>
</feature>
<dbReference type="SMART" id="SM00484">
    <property type="entry name" value="XPGI"/>
    <property type="match status" value="1"/>
</dbReference>
<name>A0ABN8B906_CHISP</name>
<dbReference type="InterPro" id="IPR036279">
    <property type="entry name" value="5-3_exonuclease_C_sf"/>
</dbReference>
<keyword evidence="6" id="KW-0479">Metal-binding</keyword>
<dbReference type="PROSITE" id="PS00842">
    <property type="entry name" value="XPG_2"/>
    <property type="match status" value="1"/>
</dbReference>
<evidence type="ECO:0000256" key="10">
    <source>
        <dbReference type="ARBA" id="ARBA00022842"/>
    </source>
</evidence>
<dbReference type="InterPro" id="IPR006084">
    <property type="entry name" value="XPG/Rad2"/>
</dbReference>
<evidence type="ECO:0000256" key="6">
    <source>
        <dbReference type="ARBA" id="ARBA00022723"/>
    </source>
</evidence>
<dbReference type="SMART" id="SM00279">
    <property type="entry name" value="HhH2"/>
    <property type="match status" value="1"/>
</dbReference>
<dbReference type="InterPro" id="IPR029060">
    <property type="entry name" value="PIN-like_dom_sf"/>
</dbReference>
<keyword evidence="11" id="KW-0234">DNA repair</keyword>
<evidence type="ECO:0000256" key="3">
    <source>
        <dbReference type="ARBA" id="ARBA00005283"/>
    </source>
</evidence>
<evidence type="ECO:0000259" key="14">
    <source>
        <dbReference type="SMART" id="SM00484"/>
    </source>
</evidence>
<dbReference type="Gene3D" id="3.40.50.1010">
    <property type="entry name" value="5'-nuclease"/>
    <property type="match status" value="2"/>
</dbReference>
<feature type="region of interest" description="Disordered" evidence="13">
    <location>
        <begin position="544"/>
        <end position="566"/>
    </location>
</feature>
<dbReference type="Proteomes" id="UP001153292">
    <property type="component" value="Chromosome 3"/>
</dbReference>
<dbReference type="EMBL" id="OU963896">
    <property type="protein sequence ID" value="CAH0405027.1"/>
    <property type="molecule type" value="Genomic_DNA"/>
</dbReference>
<dbReference type="PRINTS" id="PR00066">
    <property type="entry name" value="XRODRMPGMNTG"/>
</dbReference>
<keyword evidence="9" id="KW-0378">Hydrolase</keyword>
<evidence type="ECO:0000256" key="11">
    <source>
        <dbReference type="ARBA" id="ARBA00023204"/>
    </source>
</evidence>
<evidence type="ECO:0000313" key="16">
    <source>
        <dbReference type="EMBL" id="CAH0405027.1"/>
    </source>
</evidence>
<dbReference type="Pfam" id="PF00867">
    <property type="entry name" value="XPG_I"/>
    <property type="match status" value="1"/>
</dbReference>
<dbReference type="InterPro" id="IPR006085">
    <property type="entry name" value="XPG_DNA_repair_N"/>
</dbReference>